<feature type="chain" id="PRO_5043023273" evidence="1">
    <location>
        <begin position="27"/>
        <end position="141"/>
    </location>
</feature>
<dbReference type="AlphaFoldDB" id="A0AAQ3KHB2"/>
<evidence type="ECO:0000313" key="2">
    <source>
        <dbReference type="EMBL" id="WOL06302.1"/>
    </source>
</evidence>
<keyword evidence="3" id="KW-1185">Reference proteome</keyword>
<feature type="signal peptide" evidence="1">
    <location>
        <begin position="1"/>
        <end position="26"/>
    </location>
</feature>
<name>A0AAQ3KHB2_9LILI</name>
<evidence type="ECO:0000313" key="3">
    <source>
        <dbReference type="Proteomes" id="UP001327560"/>
    </source>
</evidence>
<dbReference type="EMBL" id="CP136893">
    <property type="protein sequence ID" value="WOL06302.1"/>
    <property type="molecule type" value="Genomic_DNA"/>
</dbReference>
<gene>
    <name evidence="2" type="ORF">Cni_G15034</name>
</gene>
<dbReference type="Proteomes" id="UP001327560">
    <property type="component" value="Chromosome 4"/>
</dbReference>
<evidence type="ECO:0000256" key="1">
    <source>
        <dbReference type="SAM" id="SignalP"/>
    </source>
</evidence>
<reference evidence="2 3" key="1">
    <citation type="submission" date="2023-10" db="EMBL/GenBank/DDBJ databases">
        <title>Chromosome-scale genome assembly provides insights into flower coloration mechanisms of Canna indica.</title>
        <authorList>
            <person name="Li C."/>
        </authorList>
    </citation>
    <scope>NUCLEOTIDE SEQUENCE [LARGE SCALE GENOMIC DNA]</scope>
    <source>
        <tissue evidence="2">Flower</tissue>
    </source>
</reference>
<proteinExistence type="predicted"/>
<protein>
    <submittedName>
        <fullName evidence="2">Uncharacterized protein</fullName>
    </submittedName>
</protein>
<keyword evidence="1" id="KW-0732">Signal</keyword>
<organism evidence="2 3">
    <name type="scientific">Canna indica</name>
    <name type="common">Indian-shot</name>
    <dbReference type="NCBI Taxonomy" id="4628"/>
    <lineage>
        <taxon>Eukaryota</taxon>
        <taxon>Viridiplantae</taxon>
        <taxon>Streptophyta</taxon>
        <taxon>Embryophyta</taxon>
        <taxon>Tracheophyta</taxon>
        <taxon>Spermatophyta</taxon>
        <taxon>Magnoliopsida</taxon>
        <taxon>Liliopsida</taxon>
        <taxon>Zingiberales</taxon>
        <taxon>Cannaceae</taxon>
        <taxon>Canna</taxon>
    </lineage>
</organism>
<sequence length="141" mass="15911">MAAALDLARRAIWVMILLALCFPVLTRDKFFCNRLINEAKNESCMADMADHQQQRGGPASIIDPPPPIAGDQPSTSLAQDQYRVMAIEAELAHLKDIMEHHTQMLEHHSQMLEHQRHATDNLQTLMAQLVAHFNAEGMNME</sequence>
<accession>A0AAQ3KHB2</accession>